<dbReference type="InterPro" id="IPR029030">
    <property type="entry name" value="Caspase-like_dom_sf"/>
</dbReference>
<gene>
    <name evidence="3" type="ORF">KDA27_21120</name>
</gene>
<name>A0A956NJI5_UNCEI</name>
<evidence type="ECO:0008006" key="5">
    <source>
        <dbReference type="Google" id="ProtNLM"/>
    </source>
</evidence>
<sequence length="962" mass="104003">SSSTPVAVSHWCGSQLTDMGYSDVSFVDYPPHWSTGPTLIKRAIDQGVSIVSYRGWAYGWRGWQPPEFTVDDIPRLDNGWMLPAVFSFVCLNGDFTEPECFGESWIRAGSATEPKGGVSFIGNSEHWSHTRFNDTAAIGAFRAMNDSGVRRLGAILQASKVEIFTQFHEQMYYEEWQDESAEFYFYIYGLLGDPSMEIWTAAPRATQVEHAAVLPVGSTALEVRVLEADGVTPIENARVGLIRGATRLGCVFTDADGRANLLATITEGESPVTLTVTGTGLAPYRTTVEVGSGEPFLALEEVQVLDDGSDGSVGNADGVPNPGETLALRVALTNQGPDMATAASASLEALWGATVVSGETEYPVVASGERSDAETPFLVHIGATAESGLRPQFRLGVDSGGIESLAGFQLEIVAPRIAYESHLLGADGVLDPGESTDLWVTVRNEGTATASVSNAVLRSETPDLATVLSEAAEYAAVDVDGTAEPLSAFRVQAADDAAVGRAAVFTLTSTTAEGYVSETSFSLVIGTVDHRAPLGPDAYGYWAYDNSDTDYPDAAPIYDWIPCSTVYGGEGTRLDLGDNSTTEVDLPFSFTYYGKTYDRIVVCDNGWVSFEIASYADFYNWTMPNTYGNGAQIAPFWDNLDPDKSHEGVPVGDGIYVWSDEANHRFVIEWSRIGNIRSQHDEEDRPDYDDLQTFQIVLLDPAFHPTPTGDGIVRFQYKQIVNNDVDRMFSTVGIENDTEDIGLQYTYANAYPGAAAPLSAGLAIEFSTKPPRYQPFRLDGFTATRQADGVQLDWKPCDARARGAYRVYRSNAGEASRVAIGGRLDPSTTAYLDAGVDPNVACSYWIGSTDPVGFETVLGPFVYTGQAQPPLELRLEVGPPNPSDSHFALTYAVPRTAPVRLAIYDATGRMVRTLLDGTAQPGTWSASWDGRDDAGSELPSGIYFGRIATGAEQRSVKLTRVR</sequence>
<reference evidence="3" key="2">
    <citation type="journal article" date="2021" name="Microbiome">
        <title>Successional dynamics and alternative stable states in a saline activated sludge microbial community over 9 years.</title>
        <authorList>
            <person name="Wang Y."/>
            <person name="Ye J."/>
            <person name="Ju F."/>
            <person name="Liu L."/>
            <person name="Boyd J.A."/>
            <person name="Deng Y."/>
            <person name="Parks D.H."/>
            <person name="Jiang X."/>
            <person name="Yin X."/>
            <person name="Woodcroft B.J."/>
            <person name="Tyson G.W."/>
            <person name="Hugenholtz P."/>
            <person name="Polz M.F."/>
            <person name="Zhang T."/>
        </authorList>
    </citation>
    <scope>NUCLEOTIDE SEQUENCE</scope>
    <source>
        <strain evidence="3">HKST-UBA02</strain>
    </source>
</reference>
<dbReference type="Proteomes" id="UP000739538">
    <property type="component" value="Unassembled WGS sequence"/>
</dbReference>
<dbReference type="Gene3D" id="2.60.40.10">
    <property type="entry name" value="Immunoglobulins"/>
    <property type="match status" value="2"/>
</dbReference>
<reference evidence="3" key="1">
    <citation type="submission" date="2020-04" db="EMBL/GenBank/DDBJ databases">
        <authorList>
            <person name="Zhang T."/>
        </authorList>
    </citation>
    <scope>NUCLEOTIDE SEQUENCE</scope>
    <source>
        <strain evidence="3">HKST-UBA02</strain>
    </source>
</reference>
<evidence type="ECO:0000313" key="4">
    <source>
        <dbReference type="Proteomes" id="UP000739538"/>
    </source>
</evidence>
<dbReference type="InterPro" id="IPR025965">
    <property type="entry name" value="FlgD/Vpr_Ig-like"/>
</dbReference>
<comment type="caution">
    <text evidence="3">The sequence shown here is derived from an EMBL/GenBank/DDBJ whole genome shotgun (WGS) entry which is preliminary data.</text>
</comment>
<evidence type="ECO:0000259" key="1">
    <source>
        <dbReference type="Pfam" id="PF01364"/>
    </source>
</evidence>
<dbReference type="Pfam" id="PF13860">
    <property type="entry name" value="FlgD_ig"/>
    <property type="match status" value="1"/>
</dbReference>
<dbReference type="GO" id="GO:0006508">
    <property type="term" value="P:proteolysis"/>
    <property type="evidence" value="ECO:0007669"/>
    <property type="project" value="InterPro"/>
</dbReference>
<accession>A0A956NJI5</accession>
<feature type="domain" description="Gingipain" evidence="1">
    <location>
        <begin position="35"/>
        <end position="197"/>
    </location>
</feature>
<feature type="non-terminal residue" evidence="3">
    <location>
        <position position="1"/>
    </location>
</feature>
<dbReference type="InterPro" id="IPR001769">
    <property type="entry name" value="Gingipain"/>
</dbReference>
<dbReference type="Gene3D" id="2.60.40.4070">
    <property type="match status" value="1"/>
</dbReference>
<feature type="domain" description="FlgD/Vpr Ig-like" evidence="2">
    <location>
        <begin position="885"/>
        <end position="943"/>
    </location>
</feature>
<dbReference type="EMBL" id="JAGQHS010000160">
    <property type="protein sequence ID" value="MCA9758310.1"/>
    <property type="molecule type" value="Genomic_DNA"/>
</dbReference>
<protein>
    <recommendedName>
        <fullName evidence="5">T9SS type A sorting domain-containing protein</fullName>
    </recommendedName>
</protein>
<organism evidence="3 4">
    <name type="scientific">Eiseniibacteriota bacterium</name>
    <dbReference type="NCBI Taxonomy" id="2212470"/>
    <lineage>
        <taxon>Bacteria</taxon>
        <taxon>Candidatus Eiseniibacteriota</taxon>
    </lineage>
</organism>
<proteinExistence type="predicted"/>
<dbReference type="GO" id="GO:0008234">
    <property type="term" value="F:cysteine-type peptidase activity"/>
    <property type="evidence" value="ECO:0007669"/>
    <property type="project" value="InterPro"/>
</dbReference>
<dbReference type="Pfam" id="PF01364">
    <property type="entry name" value="Peptidase_C25"/>
    <property type="match status" value="1"/>
</dbReference>
<dbReference type="InterPro" id="IPR013783">
    <property type="entry name" value="Ig-like_fold"/>
</dbReference>
<dbReference type="Gene3D" id="3.40.50.1460">
    <property type="match status" value="1"/>
</dbReference>
<evidence type="ECO:0000259" key="2">
    <source>
        <dbReference type="Pfam" id="PF13860"/>
    </source>
</evidence>
<evidence type="ECO:0000313" key="3">
    <source>
        <dbReference type="EMBL" id="MCA9758310.1"/>
    </source>
</evidence>
<dbReference type="AlphaFoldDB" id="A0A956NJI5"/>
<dbReference type="SUPFAM" id="SSF52129">
    <property type="entry name" value="Caspase-like"/>
    <property type="match status" value="1"/>
</dbReference>